<reference evidence="2 3" key="1">
    <citation type="submission" date="2023-09" db="EMBL/GenBank/DDBJ databases">
        <title>Streptomyces sp. nov.: A antagonism against Alternaria gaisen Producing Streptochlin, Isolated from Tamarix root soil.</title>
        <authorList>
            <person name="Chen Y."/>
        </authorList>
    </citation>
    <scope>NUCLEOTIDE SEQUENCE [LARGE SCALE GENOMIC DNA]</scope>
    <source>
        <strain evidence="2 3">TRM76323</strain>
    </source>
</reference>
<dbReference type="CDD" id="cd02209">
    <property type="entry name" value="cupin_XRE_C"/>
    <property type="match status" value="1"/>
</dbReference>
<feature type="domain" description="Cupin type-2" evidence="1">
    <location>
        <begin position="32"/>
        <end position="99"/>
    </location>
</feature>
<accession>A0ABU3QKX9</accession>
<proteinExistence type="predicted"/>
<sequence>MTVMNTSMTQTGFSYEKLATPSTGTTELAVWRVEIAAGAEGAVHSLDKEKVCMVLAGELTLTTDQHTVVLSAGDVYTLPAGTPVQARNDGFQRVEVVAVAQAGVQVKADGHSTRPEWTL</sequence>
<evidence type="ECO:0000313" key="2">
    <source>
        <dbReference type="EMBL" id="MDT9683113.1"/>
    </source>
</evidence>
<dbReference type="Proteomes" id="UP001250181">
    <property type="component" value="Unassembled WGS sequence"/>
</dbReference>
<organism evidence="2 3">
    <name type="scientific">Streptomyces tamarix</name>
    <dbReference type="NCBI Taxonomy" id="3078565"/>
    <lineage>
        <taxon>Bacteria</taxon>
        <taxon>Bacillati</taxon>
        <taxon>Actinomycetota</taxon>
        <taxon>Actinomycetes</taxon>
        <taxon>Kitasatosporales</taxon>
        <taxon>Streptomycetaceae</taxon>
        <taxon>Streptomyces</taxon>
    </lineage>
</organism>
<dbReference type="InterPro" id="IPR014710">
    <property type="entry name" value="RmlC-like_jellyroll"/>
</dbReference>
<keyword evidence="3" id="KW-1185">Reference proteome</keyword>
<dbReference type="InterPro" id="IPR013096">
    <property type="entry name" value="Cupin_2"/>
</dbReference>
<name>A0ABU3QKX9_9ACTN</name>
<gene>
    <name evidence="2" type="ORF">RND61_13675</name>
</gene>
<protein>
    <submittedName>
        <fullName evidence="2">Cupin domain-containing protein</fullName>
    </submittedName>
</protein>
<dbReference type="Pfam" id="PF07883">
    <property type="entry name" value="Cupin_2"/>
    <property type="match status" value="1"/>
</dbReference>
<dbReference type="InterPro" id="IPR011051">
    <property type="entry name" value="RmlC_Cupin_sf"/>
</dbReference>
<dbReference type="SUPFAM" id="SSF51182">
    <property type="entry name" value="RmlC-like cupins"/>
    <property type="match status" value="1"/>
</dbReference>
<evidence type="ECO:0000313" key="3">
    <source>
        <dbReference type="Proteomes" id="UP001250181"/>
    </source>
</evidence>
<comment type="caution">
    <text evidence="2">The sequence shown here is derived from an EMBL/GenBank/DDBJ whole genome shotgun (WGS) entry which is preliminary data.</text>
</comment>
<dbReference type="EMBL" id="JAWCTQ010000014">
    <property type="protein sequence ID" value="MDT9683113.1"/>
    <property type="molecule type" value="Genomic_DNA"/>
</dbReference>
<evidence type="ECO:0000259" key="1">
    <source>
        <dbReference type="Pfam" id="PF07883"/>
    </source>
</evidence>
<dbReference type="Gene3D" id="2.60.120.10">
    <property type="entry name" value="Jelly Rolls"/>
    <property type="match status" value="1"/>
</dbReference>
<dbReference type="RefSeq" id="WP_315878190.1">
    <property type="nucleotide sequence ID" value="NZ_JAWCTQ010000014.1"/>
</dbReference>